<dbReference type="AlphaFoldDB" id="A0AAD8A4W6"/>
<evidence type="ECO:0000313" key="1">
    <source>
        <dbReference type="EMBL" id="KAJ9592670.1"/>
    </source>
</evidence>
<reference evidence="1" key="1">
    <citation type="journal article" date="2023" name="IScience">
        <title>Live-bearing cockroach genome reveals convergent evolutionary mechanisms linked to viviparity in insects and beyond.</title>
        <authorList>
            <person name="Fouks B."/>
            <person name="Harrison M.C."/>
            <person name="Mikhailova A.A."/>
            <person name="Marchal E."/>
            <person name="English S."/>
            <person name="Carruthers M."/>
            <person name="Jennings E.C."/>
            <person name="Chiamaka E.L."/>
            <person name="Frigard R.A."/>
            <person name="Pippel M."/>
            <person name="Attardo G.M."/>
            <person name="Benoit J.B."/>
            <person name="Bornberg-Bauer E."/>
            <person name="Tobe S.S."/>
        </authorList>
    </citation>
    <scope>NUCLEOTIDE SEQUENCE</scope>
    <source>
        <strain evidence="1">Stay&amp;Tobe</strain>
    </source>
</reference>
<name>A0AAD8A4W6_DIPPU</name>
<evidence type="ECO:0000313" key="2">
    <source>
        <dbReference type="Proteomes" id="UP001233999"/>
    </source>
</evidence>
<organism evidence="1 2">
    <name type="scientific">Diploptera punctata</name>
    <name type="common">Pacific beetle cockroach</name>
    <dbReference type="NCBI Taxonomy" id="6984"/>
    <lineage>
        <taxon>Eukaryota</taxon>
        <taxon>Metazoa</taxon>
        <taxon>Ecdysozoa</taxon>
        <taxon>Arthropoda</taxon>
        <taxon>Hexapoda</taxon>
        <taxon>Insecta</taxon>
        <taxon>Pterygota</taxon>
        <taxon>Neoptera</taxon>
        <taxon>Polyneoptera</taxon>
        <taxon>Dictyoptera</taxon>
        <taxon>Blattodea</taxon>
        <taxon>Blaberoidea</taxon>
        <taxon>Blaberidae</taxon>
        <taxon>Diplopterinae</taxon>
        <taxon>Diploptera</taxon>
    </lineage>
</organism>
<proteinExistence type="predicted"/>
<protein>
    <submittedName>
        <fullName evidence="1">Uncharacterized protein</fullName>
    </submittedName>
</protein>
<sequence length="775" mass="88611">NCALMKAFLRLSYNWGEMRILLLHYSVKSESMPLQHEEASLQDLSATNLTYLHPYLSSESWNLIAQSINSFAEDDVKELLVKMIVQKLRVITLFLEEGKLKKDVTERIARHIASHIRECRTFILSETNCSLISPFLNSEQLESIADYFIQNITNDADPSVCAIENREFVVALTCAALSGIMKLFSRTKRKHDSPNHKAGPPLIRKMLSKMDSGFILKCFLDNDLEALSPVISEIAVLVNEAFQKEKDPVNGHKIDTSMGTLEYLHLLKSLPLQYAPSMIKLFVVISMAALAITLEQLDAWKENSQSSKIRELLYKDLVLGLLDCSNPPSISAHLDIGQMAHWFTKVDTQLSRELYSLLFQRLFESSIAISSSFQQLHSGLPMLQKHASAESQSVQETEAAIALLHVLNKCADVHENSEDHRLCEKYQHRLSHTVVKTLQHVQEGNISPITCEVFNLTLVHCLKQNDQKNLNKLTSHLKVIIQSVLVEIQKTESSSYKNYIDVLTTTLRNKQQLNEFLPVDLILRVWSAVNNHQFGNPELWKLLFETASEKEFQVILKDLQTSTKTALKSSEEFESLKTRMLIWKSIVLSKFNDDKINRRKVALEQLFQGLSGYTTGLECNHFQSPDDTILPLLEFLITVAQNTLLYFSAEMLDVCFNSFHPMDIYKPEHCFASYSAWLRLLQTLMKQRQTLVLDRIPSFVNCYREIVKSTAIIGRMEKGYTPAQVQQCASCAQRLERLTNCFKDHKAHFARVAPYLIADLLQMFETYTFYPQVKV</sequence>
<dbReference type="Proteomes" id="UP001233999">
    <property type="component" value="Unassembled WGS sequence"/>
</dbReference>
<accession>A0AAD8A4W6</accession>
<reference evidence="1" key="2">
    <citation type="submission" date="2023-05" db="EMBL/GenBank/DDBJ databases">
        <authorList>
            <person name="Fouks B."/>
        </authorList>
    </citation>
    <scope>NUCLEOTIDE SEQUENCE</scope>
    <source>
        <strain evidence="1">Stay&amp;Tobe</strain>
        <tissue evidence="1">Testes</tissue>
    </source>
</reference>
<comment type="caution">
    <text evidence="1">The sequence shown here is derived from an EMBL/GenBank/DDBJ whole genome shotgun (WGS) entry which is preliminary data.</text>
</comment>
<feature type="non-terminal residue" evidence="1">
    <location>
        <position position="1"/>
    </location>
</feature>
<dbReference type="EMBL" id="JASPKZ010003817">
    <property type="protein sequence ID" value="KAJ9592670.1"/>
    <property type="molecule type" value="Genomic_DNA"/>
</dbReference>
<gene>
    <name evidence="1" type="ORF">L9F63_015666</name>
</gene>
<feature type="non-terminal residue" evidence="1">
    <location>
        <position position="775"/>
    </location>
</feature>
<keyword evidence="2" id="KW-1185">Reference proteome</keyword>